<dbReference type="AlphaFoldDB" id="A0AA39MIG4"/>
<gene>
    <name evidence="2" type="ORF">EV421DRAFT_1740180</name>
</gene>
<proteinExistence type="predicted"/>
<feature type="region of interest" description="Disordered" evidence="1">
    <location>
        <begin position="211"/>
        <end position="239"/>
    </location>
</feature>
<reference evidence="2" key="1">
    <citation type="submission" date="2023-06" db="EMBL/GenBank/DDBJ databases">
        <authorList>
            <consortium name="Lawrence Berkeley National Laboratory"/>
            <person name="Ahrendt S."/>
            <person name="Sahu N."/>
            <person name="Indic B."/>
            <person name="Wong-Bajracharya J."/>
            <person name="Merenyi Z."/>
            <person name="Ke H.-M."/>
            <person name="Monk M."/>
            <person name="Kocsube S."/>
            <person name="Drula E."/>
            <person name="Lipzen A."/>
            <person name="Balint B."/>
            <person name="Henrissat B."/>
            <person name="Andreopoulos B."/>
            <person name="Martin F.M."/>
            <person name="Harder C.B."/>
            <person name="Rigling D."/>
            <person name="Ford K.L."/>
            <person name="Foster G.D."/>
            <person name="Pangilinan J."/>
            <person name="Papanicolaou A."/>
            <person name="Barry K."/>
            <person name="LaButti K."/>
            <person name="Viragh M."/>
            <person name="Koriabine M."/>
            <person name="Yan M."/>
            <person name="Riley R."/>
            <person name="Champramary S."/>
            <person name="Plett K.L."/>
            <person name="Tsai I.J."/>
            <person name="Slot J."/>
            <person name="Sipos G."/>
            <person name="Plett J."/>
            <person name="Nagy L.G."/>
            <person name="Grigoriev I.V."/>
        </authorList>
    </citation>
    <scope>NUCLEOTIDE SEQUENCE</scope>
    <source>
        <strain evidence="2">FPL87.14</strain>
    </source>
</reference>
<keyword evidence="3" id="KW-1185">Reference proteome</keyword>
<evidence type="ECO:0000313" key="3">
    <source>
        <dbReference type="Proteomes" id="UP001175226"/>
    </source>
</evidence>
<sequence>MVRAVDPAIWDLTPKWRGLLGWPLFDVVLGDVEFCGLRAVWDKMGFWFDNSRLRTPNSLSSASRINVDLHRGAIARAIAFQAHTGETEGLDRRHSTLSHLGRRGKSLYRREQTKRDTLGLFKKEVQSECDEVYGGDICTLVSPRNLSSAVATQLDLLPSNFTGDQPHQIELHCMGTRRHEHENTPRYDKLAEIVACMTSLLTRKKVDTNGCHTDSHNRPRIKVAPGTCANSWRGSTRTPLTTKTHARDLDDLSAGAQKGRRHRATASSIQAPANVSAAESAENHIRRYVIKLPIGIDDSNDEPFIPSTRAPNVRSVLLDPRSSHSVHVRVLRAGTVVDQGKSGRVMGIRSATIRESIGCRCGRNDEQRRTLLPAMSTATVVEGKKRELSKGSKKGDKALQALFTGHDLFSDAIEASTNLWITKDDAERYPPDVLIAVLFCRDTGPYFQMSWGYTPDERSLSLFSKEDDREISRNRITSKLLGPKDVSEGYPSRRSLILSRRKFCEGLLVQ</sequence>
<evidence type="ECO:0000256" key="1">
    <source>
        <dbReference type="SAM" id="MobiDB-lite"/>
    </source>
</evidence>
<name>A0AA39MIG4_9AGAR</name>
<organism evidence="2 3">
    <name type="scientific">Armillaria borealis</name>
    <dbReference type="NCBI Taxonomy" id="47425"/>
    <lineage>
        <taxon>Eukaryota</taxon>
        <taxon>Fungi</taxon>
        <taxon>Dikarya</taxon>
        <taxon>Basidiomycota</taxon>
        <taxon>Agaricomycotina</taxon>
        <taxon>Agaricomycetes</taxon>
        <taxon>Agaricomycetidae</taxon>
        <taxon>Agaricales</taxon>
        <taxon>Marasmiineae</taxon>
        <taxon>Physalacriaceae</taxon>
        <taxon>Armillaria</taxon>
    </lineage>
</organism>
<dbReference type="Proteomes" id="UP001175226">
    <property type="component" value="Unassembled WGS sequence"/>
</dbReference>
<comment type="caution">
    <text evidence="2">The sequence shown here is derived from an EMBL/GenBank/DDBJ whole genome shotgun (WGS) entry which is preliminary data.</text>
</comment>
<feature type="compositionally biased region" description="Polar residues" evidence="1">
    <location>
        <begin position="228"/>
        <end position="239"/>
    </location>
</feature>
<accession>A0AA39MIG4</accession>
<dbReference type="EMBL" id="JAUEPT010000062">
    <property type="protein sequence ID" value="KAK0435527.1"/>
    <property type="molecule type" value="Genomic_DNA"/>
</dbReference>
<protein>
    <submittedName>
        <fullName evidence="2">Uncharacterized protein</fullName>
    </submittedName>
</protein>
<evidence type="ECO:0000313" key="2">
    <source>
        <dbReference type="EMBL" id="KAK0435527.1"/>
    </source>
</evidence>